<sequence>MKAIFVSLFCLLMSSSVFGQANELLFSRLQGLFTNKTEFYNVDGFEISSQKLDAEFSKKNILKTFKKFGIKEADLNAADSLLKINNWYVTKASEEVKGVLINSSYYFIESTDKKLIGVTFSAMNKSDKDFERSFVTLIKNNAVPNSVFNSLDLDSLNFAGRKIAVGEGCRYMGVNNVQCSSNGQMSWSVHKTQEDAAQTVNAHWKTILEQKGGKALSDTTVNVIFEGKETMAKKMIYGFKGVNSLLIKMDGAKTLTVYAVACPARNNFVSCVMSFWNTDNVNRNGLPRLLEKVMTLK</sequence>
<keyword evidence="3" id="KW-1185">Reference proteome</keyword>
<protein>
    <submittedName>
        <fullName evidence="2">Uncharacterized protein</fullName>
    </submittedName>
</protein>
<keyword evidence="1" id="KW-0732">Signal</keyword>
<gene>
    <name evidence="2" type="ORF">SAMN05421820_10697</name>
</gene>
<dbReference type="EMBL" id="FNGY01000006">
    <property type="protein sequence ID" value="SDN07653.1"/>
    <property type="molecule type" value="Genomic_DNA"/>
</dbReference>
<accession>A0A1G9YGQ0</accession>
<dbReference type="RefSeq" id="WP_143010465.1">
    <property type="nucleotide sequence ID" value="NZ_FNGY01000006.1"/>
</dbReference>
<evidence type="ECO:0000256" key="1">
    <source>
        <dbReference type="SAM" id="SignalP"/>
    </source>
</evidence>
<evidence type="ECO:0000313" key="3">
    <source>
        <dbReference type="Proteomes" id="UP000183200"/>
    </source>
</evidence>
<dbReference type="OrthoDB" id="995555at2"/>
<reference evidence="3" key="1">
    <citation type="submission" date="2016-10" db="EMBL/GenBank/DDBJ databases">
        <authorList>
            <person name="Varghese N."/>
            <person name="Submissions S."/>
        </authorList>
    </citation>
    <scope>NUCLEOTIDE SEQUENCE [LARGE SCALE GENOMIC DNA]</scope>
    <source>
        <strain evidence="3">DSM 19110</strain>
    </source>
</reference>
<name>A0A1G9YGQ0_9SPHI</name>
<dbReference type="AlphaFoldDB" id="A0A1G9YGQ0"/>
<proteinExistence type="predicted"/>
<feature type="chain" id="PRO_5010175991" evidence="1">
    <location>
        <begin position="22"/>
        <end position="297"/>
    </location>
</feature>
<feature type="signal peptide" evidence="1">
    <location>
        <begin position="1"/>
        <end position="21"/>
    </location>
</feature>
<organism evidence="2 3">
    <name type="scientific">Pedobacter steynii</name>
    <dbReference type="NCBI Taxonomy" id="430522"/>
    <lineage>
        <taxon>Bacteria</taxon>
        <taxon>Pseudomonadati</taxon>
        <taxon>Bacteroidota</taxon>
        <taxon>Sphingobacteriia</taxon>
        <taxon>Sphingobacteriales</taxon>
        <taxon>Sphingobacteriaceae</taxon>
        <taxon>Pedobacter</taxon>
    </lineage>
</organism>
<evidence type="ECO:0000313" key="2">
    <source>
        <dbReference type="EMBL" id="SDN07653.1"/>
    </source>
</evidence>
<dbReference type="Proteomes" id="UP000183200">
    <property type="component" value="Unassembled WGS sequence"/>
</dbReference>